<evidence type="ECO:0000256" key="6">
    <source>
        <dbReference type="ARBA" id="ARBA00023315"/>
    </source>
</evidence>
<protein>
    <submittedName>
        <fullName evidence="7">Lauryl-acyl carrier protein (ACP)-dependent acyltransferase</fullName>
        <ecNumber evidence="7">2.3.1.-</ecNumber>
    </submittedName>
</protein>
<dbReference type="GO" id="GO:0009247">
    <property type="term" value="P:glycolipid biosynthetic process"/>
    <property type="evidence" value="ECO:0007669"/>
    <property type="project" value="UniProtKB-ARBA"/>
</dbReference>
<dbReference type="GO" id="GO:0005886">
    <property type="term" value="C:plasma membrane"/>
    <property type="evidence" value="ECO:0007669"/>
    <property type="project" value="UniProtKB-SubCell"/>
</dbReference>
<dbReference type="EMBL" id="UASK01000003">
    <property type="protein sequence ID" value="SPX40741.1"/>
    <property type="molecule type" value="Genomic_DNA"/>
</dbReference>
<dbReference type="EC" id="2.3.1.-" evidence="7"/>
<accession>A0A2X1PGR0</accession>
<dbReference type="Pfam" id="PF03279">
    <property type="entry name" value="Lip_A_acyltrans"/>
    <property type="match status" value="1"/>
</dbReference>
<gene>
    <name evidence="7" type="primary">htrB_3</name>
    <name evidence="7" type="ORF">NCTC11872_00317</name>
</gene>
<reference evidence="7 8" key="1">
    <citation type="submission" date="2018-06" db="EMBL/GenBank/DDBJ databases">
        <authorList>
            <consortium name="Pathogen Informatics"/>
            <person name="Doyle S."/>
        </authorList>
    </citation>
    <scope>NUCLEOTIDE SEQUENCE [LARGE SCALE GENOMIC DNA]</scope>
    <source>
        <strain evidence="7 8">NCTC11872</strain>
    </source>
</reference>
<keyword evidence="5" id="KW-0472">Membrane</keyword>
<dbReference type="AlphaFoldDB" id="A0A2X1PGR0"/>
<name>A0A2X1PGR0_HAEIF</name>
<evidence type="ECO:0000256" key="5">
    <source>
        <dbReference type="ARBA" id="ARBA00023136"/>
    </source>
</evidence>
<keyword evidence="6 7" id="KW-0012">Acyltransferase</keyword>
<organism evidence="7 8">
    <name type="scientific">Haemophilus influenzae</name>
    <dbReference type="NCBI Taxonomy" id="727"/>
    <lineage>
        <taxon>Bacteria</taxon>
        <taxon>Pseudomonadati</taxon>
        <taxon>Pseudomonadota</taxon>
        <taxon>Gammaproteobacteria</taxon>
        <taxon>Pasteurellales</taxon>
        <taxon>Pasteurellaceae</taxon>
        <taxon>Haemophilus</taxon>
    </lineage>
</organism>
<sequence length="47" mass="5315">MSSYPILSHIGHGLGWLFSHLKVGKRRAAIARRNLELCFPDMPGKRP</sequence>
<evidence type="ECO:0000256" key="1">
    <source>
        <dbReference type="ARBA" id="ARBA00004533"/>
    </source>
</evidence>
<evidence type="ECO:0000256" key="3">
    <source>
        <dbReference type="ARBA" id="ARBA00022519"/>
    </source>
</evidence>
<dbReference type="GO" id="GO:0016746">
    <property type="term" value="F:acyltransferase activity"/>
    <property type="evidence" value="ECO:0007669"/>
    <property type="project" value="UniProtKB-KW"/>
</dbReference>
<keyword evidence="3" id="KW-0997">Cell inner membrane</keyword>
<dbReference type="InterPro" id="IPR004960">
    <property type="entry name" value="LipA_acyltrans"/>
</dbReference>
<dbReference type="Proteomes" id="UP000249936">
    <property type="component" value="Unassembled WGS sequence"/>
</dbReference>
<comment type="subcellular location">
    <subcellularLocation>
        <location evidence="1">Cell inner membrane</location>
    </subcellularLocation>
</comment>
<evidence type="ECO:0000313" key="7">
    <source>
        <dbReference type="EMBL" id="SPX40741.1"/>
    </source>
</evidence>
<keyword evidence="2" id="KW-1003">Cell membrane</keyword>
<evidence type="ECO:0000256" key="4">
    <source>
        <dbReference type="ARBA" id="ARBA00022679"/>
    </source>
</evidence>
<evidence type="ECO:0000313" key="8">
    <source>
        <dbReference type="Proteomes" id="UP000249936"/>
    </source>
</evidence>
<proteinExistence type="predicted"/>
<keyword evidence="4 7" id="KW-0808">Transferase</keyword>
<evidence type="ECO:0000256" key="2">
    <source>
        <dbReference type="ARBA" id="ARBA00022475"/>
    </source>
</evidence>